<feature type="region of interest" description="Disordered" evidence="11">
    <location>
        <begin position="91"/>
        <end position="129"/>
    </location>
</feature>
<evidence type="ECO:0000256" key="2">
    <source>
        <dbReference type="ARBA" id="ARBA00007856"/>
    </source>
</evidence>
<evidence type="ECO:0000256" key="8">
    <source>
        <dbReference type="ARBA" id="ARBA00022989"/>
    </source>
</evidence>
<keyword evidence="7" id="KW-0249">Electron transport</keyword>
<evidence type="ECO:0000256" key="7">
    <source>
        <dbReference type="ARBA" id="ARBA00022982"/>
    </source>
</evidence>
<keyword evidence="4" id="KW-0679">Respiratory chain</keyword>
<name>A0A7S1YXE8_TRICV</name>
<keyword evidence="5" id="KW-0812">Transmembrane</keyword>
<keyword evidence="3" id="KW-0813">Transport</keyword>
<dbReference type="PANTHER" id="PTHR12980">
    <property type="entry name" value="UBIQUINOL-CYTOCHROME C REDUCTASE COMPLEX, SUBUNIT X"/>
    <property type="match status" value="1"/>
</dbReference>
<organism evidence="12">
    <name type="scientific">Trieres chinensis</name>
    <name type="common">Marine centric diatom</name>
    <name type="synonym">Odontella sinensis</name>
    <dbReference type="NCBI Taxonomy" id="1514140"/>
    <lineage>
        <taxon>Eukaryota</taxon>
        <taxon>Sar</taxon>
        <taxon>Stramenopiles</taxon>
        <taxon>Ochrophyta</taxon>
        <taxon>Bacillariophyta</taxon>
        <taxon>Mediophyceae</taxon>
        <taxon>Biddulphiophycidae</taxon>
        <taxon>Eupodiscales</taxon>
        <taxon>Parodontellaceae</taxon>
        <taxon>Trieres</taxon>
    </lineage>
</organism>
<dbReference type="Gene3D" id="1.20.5.260">
    <property type="entry name" value="Cytochrome b-c1 complex subunit 9"/>
    <property type="match status" value="1"/>
</dbReference>
<keyword evidence="9" id="KW-0496">Mitochondrion</keyword>
<evidence type="ECO:0000256" key="5">
    <source>
        <dbReference type="ARBA" id="ARBA00022692"/>
    </source>
</evidence>
<comment type="subcellular location">
    <subcellularLocation>
        <location evidence="1">Mitochondrion inner membrane</location>
        <topology evidence="1">Single-pass membrane protein</topology>
    </subcellularLocation>
</comment>
<dbReference type="InterPro" id="IPR036656">
    <property type="entry name" value="QCR9_sf"/>
</dbReference>
<evidence type="ECO:0000256" key="9">
    <source>
        <dbReference type="ARBA" id="ARBA00023128"/>
    </source>
</evidence>
<dbReference type="GO" id="GO:0005743">
    <property type="term" value="C:mitochondrial inner membrane"/>
    <property type="evidence" value="ECO:0007669"/>
    <property type="project" value="UniProtKB-SubCell"/>
</dbReference>
<dbReference type="GO" id="GO:0006122">
    <property type="term" value="P:mitochondrial electron transport, ubiquinol to cytochrome c"/>
    <property type="evidence" value="ECO:0007669"/>
    <property type="project" value="InterPro"/>
</dbReference>
<evidence type="ECO:0000256" key="11">
    <source>
        <dbReference type="SAM" id="MobiDB-lite"/>
    </source>
</evidence>
<proteinExistence type="inferred from homology"/>
<feature type="compositionally biased region" description="Acidic residues" evidence="11">
    <location>
        <begin position="98"/>
        <end position="129"/>
    </location>
</feature>
<gene>
    <name evidence="12" type="ORF">OSIN01602_LOCUS1635</name>
</gene>
<dbReference type="InterPro" id="IPR008027">
    <property type="entry name" value="QCR9"/>
</dbReference>
<comment type="similarity">
    <text evidence="2">Belongs to the UQCR10/QCR9 family.</text>
</comment>
<accession>A0A7S1YXE8</accession>
<dbReference type="GO" id="GO:0045275">
    <property type="term" value="C:respiratory chain complex III"/>
    <property type="evidence" value="ECO:0007669"/>
    <property type="project" value="InterPro"/>
</dbReference>
<keyword evidence="6" id="KW-0999">Mitochondrion inner membrane</keyword>
<reference evidence="12" key="1">
    <citation type="submission" date="2021-01" db="EMBL/GenBank/DDBJ databases">
        <authorList>
            <person name="Corre E."/>
            <person name="Pelletier E."/>
            <person name="Niang G."/>
            <person name="Scheremetjew M."/>
            <person name="Finn R."/>
            <person name="Kale V."/>
            <person name="Holt S."/>
            <person name="Cochrane G."/>
            <person name="Meng A."/>
            <person name="Brown T."/>
            <person name="Cohen L."/>
        </authorList>
    </citation>
    <scope>NUCLEOTIDE SEQUENCE</scope>
    <source>
        <strain evidence="12">Grunow 1884</strain>
    </source>
</reference>
<keyword evidence="8" id="KW-1133">Transmembrane helix</keyword>
<sequence length="129" mass="14131">MMFNASLLLRSGAARTGARRMAATTGSVRHASGPGIPSSLLSSWYNVFGKSNVMYITWIVFGVLAAETITGSGTDALWNSVNKGRTYDSVDWTKFKTDEDEDEDEEEDEDEDEDGGDDEGDDDDDDDDE</sequence>
<evidence type="ECO:0000256" key="1">
    <source>
        <dbReference type="ARBA" id="ARBA00004434"/>
    </source>
</evidence>
<dbReference type="AlphaFoldDB" id="A0A7S1YXE8"/>
<evidence type="ECO:0000256" key="6">
    <source>
        <dbReference type="ARBA" id="ARBA00022792"/>
    </source>
</evidence>
<evidence type="ECO:0000256" key="4">
    <source>
        <dbReference type="ARBA" id="ARBA00022660"/>
    </source>
</evidence>
<dbReference type="Pfam" id="PF05365">
    <property type="entry name" value="UCR_UQCRX_QCR9"/>
    <property type="match status" value="1"/>
</dbReference>
<keyword evidence="10" id="KW-0472">Membrane</keyword>
<evidence type="ECO:0000313" key="12">
    <source>
        <dbReference type="EMBL" id="CAD9321893.1"/>
    </source>
</evidence>
<evidence type="ECO:0000256" key="3">
    <source>
        <dbReference type="ARBA" id="ARBA00022448"/>
    </source>
</evidence>
<protein>
    <submittedName>
        <fullName evidence="12">Uncharacterized protein</fullName>
    </submittedName>
</protein>
<evidence type="ECO:0000256" key="10">
    <source>
        <dbReference type="ARBA" id="ARBA00023136"/>
    </source>
</evidence>
<dbReference type="PANTHER" id="PTHR12980:SF0">
    <property type="entry name" value="CYTOCHROME B-C1 COMPLEX SUBUNIT 9"/>
    <property type="match status" value="1"/>
</dbReference>
<dbReference type="EMBL" id="HBGO01002870">
    <property type="protein sequence ID" value="CAD9321893.1"/>
    <property type="molecule type" value="Transcribed_RNA"/>
</dbReference>
<dbReference type="SUPFAM" id="SSF81514">
    <property type="entry name" value="Subunit X (non-heme 7 kDa protein) of cytochrome bc1 complex (Ubiquinol-cytochrome c reductase)"/>
    <property type="match status" value="1"/>
</dbReference>